<comment type="caution">
    <text evidence="2">The sequence shown here is derived from an EMBL/GenBank/DDBJ whole genome shotgun (WGS) entry which is preliminary data.</text>
</comment>
<dbReference type="InterPro" id="IPR009078">
    <property type="entry name" value="Ferritin-like_SF"/>
</dbReference>
<proteinExistence type="predicted"/>
<dbReference type="STRING" id="1703779.AMJ83_01030"/>
<dbReference type="EMBL" id="LJUJ01000001">
    <property type="protein sequence ID" value="KPK64798.1"/>
    <property type="molecule type" value="Genomic_DNA"/>
</dbReference>
<feature type="domain" description="Rubrerythrin diiron-binding" evidence="1">
    <location>
        <begin position="12"/>
        <end position="145"/>
    </location>
</feature>
<dbReference type="SUPFAM" id="SSF47240">
    <property type="entry name" value="Ferritin-like"/>
    <property type="match status" value="1"/>
</dbReference>
<accession>A0A0S8FW51</accession>
<evidence type="ECO:0000313" key="3">
    <source>
        <dbReference type="Proteomes" id="UP000051373"/>
    </source>
</evidence>
<organism evidence="2 3">
    <name type="scientific">candidate division WOR_3 bacterium SM23_42</name>
    <dbReference type="NCBI Taxonomy" id="1703779"/>
    <lineage>
        <taxon>Bacteria</taxon>
        <taxon>Bacteria division WOR-3</taxon>
    </lineage>
</organism>
<evidence type="ECO:0000259" key="1">
    <source>
        <dbReference type="Pfam" id="PF02915"/>
    </source>
</evidence>
<gene>
    <name evidence="2" type="ORF">AMJ83_01030</name>
</gene>
<dbReference type="Gene3D" id="1.20.1260.10">
    <property type="match status" value="1"/>
</dbReference>
<dbReference type="GO" id="GO:0046872">
    <property type="term" value="F:metal ion binding"/>
    <property type="evidence" value="ECO:0007669"/>
    <property type="project" value="InterPro"/>
</dbReference>
<dbReference type="InterPro" id="IPR012347">
    <property type="entry name" value="Ferritin-like"/>
</dbReference>
<reference evidence="2 3" key="1">
    <citation type="journal article" date="2015" name="Microbiome">
        <title>Genomic resolution of linkages in carbon, nitrogen, and sulfur cycling among widespread estuary sediment bacteria.</title>
        <authorList>
            <person name="Baker B.J."/>
            <person name="Lazar C.S."/>
            <person name="Teske A.P."/>
            <person name="Dick G.J."/>
        </authorList>
    </citation>
    <scope>NUCLEOTIDE SEQUENCE [LARGE SCALE GENOMIC DNA]</scope>
    <source>
        <strain evidence="2">SM23_42</strain>
    </source>
</reference>
<dbReference type="InterPro" id="IPR003251">
    <property type="entry name" value="Rr_diiron-bd_dom"/>
</dbReference>
<dbReference type="Pfam" id="PF02915">
    <property type="entry name" value="Rubrerythrin"/>
    <property type="match status" value="1"/>
</dbReference>
<dbReference type="Proteomes" id="UP000051373">
    <property type="component" value="Unassembled WGS sequence"/>
</dbReference>
<dbReference type="GO" id="GO:0016491">
    <property type="term" value="F:oxidoreductase activity"/>
    <property type="evidence" value="ECO:0007669"/>
    <property type="project" value="InterPro"/>
</dbReference>
<sequence>MNEEAKTKLDVLLTEAMNAEVQAKKFYTEAAEKAASNAGRSLFKELAEFEQGHYDRLKKIIESRSQGLKVQISTPSEEIPIKAEVEGEFEPNKDEIVKVLGIGIEAEKTAQVKYREIAKMFDDDDAKNLFNNMAEEERKHQTILENQFYSMSNTGKIIWGD</sequence>
<dbReference type="CDD" id="cd01045">
    <property type="entry name" value="Ferritin_like_AB"/>
    <property type="match status" value="1"/>
</dbReference>
<evidence type="ECO:0000313" key="2">
    <source>
        <dbReference type="EMBL" id="KPK64798.1"/>
    </source>
</evidence>
<name>A0A0S8FW51_UNCW3</name>
<dbReference type="AlphaFoldDB" id="A0A0S8FW51"/>
<dbReference type="PANTHER" id="PTHR33531:SF7">
    <property type="entry name" value="HYPOTHETICAL MEMBRANE PROTEIN, CONSERVED"/>
    <property type="match status" value="1"/>
</dbReference>
<dbReference type="PANTHER" id="PTHR33531">
    <property type="entry name" value="RUBRERYTHRIN SUBFAMILY"/>
    <property type="match status" value="1"/>
</dbReference>
<protein>
    <recommendedName>
        <fullName evidence="1">Rubrerythrin diiron-binding domain-containing protein</fullName>
    </recommendedName>
</protein>